<dbReference type="AlphaFoldDB" id="A0A3R7CTI8"/>
<evidence type="ECO:0000256" key="1">
    <source>
        <dbReference type="SAM" id="SignalP"/>
    </source>
</evidence>
<dbReference type="GO" id="GO:0005737">
    <property type="term" value="C:cytoplasm"/>
    <property type="evidence" value="ECO:0007669"/>
    <property type="project" value="TreeGrafter"/>
</dbReference>
<protein>
    <recommendedName>
        <fullName evidence="4">Calcineurin-like phosphoesterase domain-containing protein</fullName>
    </recommendedName>
</protein>
<feature type="chain" id="PRO_5018749200" description="Calcineurin-like phosphoesterase domain-containing protein" evidence="1">
    <location>
        <begin position="22"/>
        <end position="358"/>
    </location>
</feature>
<evidence type="ECO:0000313" key="2">
    <source>
        <dbReference type="EMBL" id="RHY21041.1"/>
    </source>
</evidence>
<keyword evidence="1" id="KW-0732">Signal</keyword>
<name>A0A3R7CTI8_9STRA</name>
<dbReference type="SUPFAM" id="SSF56300">
    <property type="entry name" value="Metallo-dependent phosphatases"/>
    <property type="match status" value="1"/>
</dbReference>
<dbReference type="PANTHER" id="PTHR32440">
    <property type="entry name" value="PHOSPHATASE DCR2-RELATED-RELATED"/>
    <property type="match status" value="1"/>
</dbReference>
<feature type="signal peptide" evidence="1">
    <location>
        <begin position="1"/>
        <end position="21"/>
    </location>
</feature>
<dbReference type="PANTHER" id="PTHR32440:SF0">
    <property type="entry name" value="PHOSPHATASE DCR2-RELATED"/>
    <property type="match status" value="1"/>
</dbReference>
<organism evidence="2 3">
    <name type="scientific">Aphanomyces invadans</name>
    <dbReference type="NCBI Taxonomy" id="157072"/>
    <lineage>
        <taxon>Eukaryota</taxon>
        <taxon>Sar</taxon>
        <taxon>Stramenopiles</taxon>
        <taxon>Oomycota</taxon>
        <taxon>Saprolegniomycetes</taxon>
        <taxon>Saprolegniales</taxon>
        <taxon>Verrucalvaceae</taxon>
        <taxon>Aphanomyces</taxon>
    </lineage>
</organism>
<keyword evidence="3" id="KW-1185">Reference proteome</keyword>
<dbReference type="Proteomes" id="UP000285060">
    <property type="component" value="Unassembled WGS sequence"/>
</dbReference>
<dbReference type="EMBL" id="QUSY01002486">
    <property type="protein sequence ID" value="RHY21041.1"/>
    <property type="molecule type" value="Genomic_DNA"/>
</dbReference>
<comment type="caution">
    <text evidence="2">The sequence shown here is derived from an EMBL/GenBank/DDBJ whole genome shotgun (WGS) entry which is preliminary data.</text>
</comment>
<sequence length="358" mass="39226">MRVTLPLVAVVALATPRATTAFNASSLPVDVNDVFNWLGGEIHKLELPVLNEYIDTTVQAALRETAKIDRPPLMARTTSAGGAAFTILQIPDLHYSGNDDTACLDKPASMKAPCQQRYMAIMVGALLDAVHPDFVVFTGDQIEGQYAPQQMTTNKKLLMAYIESLPLSYAKYGPMTIGGVGNYELTVQTRATHNASALRLYFIDTHKDGNVTTDQLTYIKSLAAAHQVHHDVVPALMFFHIPTPEYKSGPVLQGERNEGWVPPAQHGLFDAMVQMGDVKASFCGHNHLDDFCTKKSNISLCMSGTSGYGWAYGKSTMSRTARVIEWTKNATTETISTWLYFHQSASVSEKLVVYAATN</sequence>
<accession>A0A3R7CTI8</accession>
<dbReference type="InterPro" id="IPR029052">
    <property type="entry name" value="Metallo-depent_PP-like"/>
</dbReference>
<evidence type="ECO:0000313" key="3">
    <source>
        <dbReference type="Proteomes" id="UP000285060"/>
    </source>
</evidence>
<evidence type="ECO:0008006" key="4">
    <source>
        <dbReference type="Google" id="ProtNLM"/>
    </source>
</evidence>
<proteinExistence type="predicted"/>
<dbReference type="GO" id="GO:0016788">
    <property type="term" value="F:hydrolase activity, acting on ester bonds"/>
    <property type="evidence" value="ECO:0007669"/>
    <property type="project" value="TreeGrafter"/>
</dbReference>
<dbReference type="VEuPathDB" id="FungiDB:H310_12996"/>
<reference evidence="2 3" key="1">
    <citation type="submission" date="2018-08" db="EMBL/GenBank/DDBJ databases">
        <title>Aphanomyces genome sequencing and annotation.</title>
        <authorList>
            <person name="Minardi D."/>
            <person name="Oidtmann B."/>
            <person name="Van Der Giezen M."/>
            <person name="Studholme D.J."/>
        </authorList>
    </citation>
    <scope>NUCLEOTIDE SEQUENCE [LARGE SCALE GENOMIC DNA]</scope>
    <source>
        <strain evidence="2 3">NJM0002</strain>
    </source>
</reference>
<gene>
    <name evidence="2" type="ORF">DYB32_009911</name>
</gene>